<comment type="caution">
    <text evidence="2">The sequence shown here is derived from an EMBL/GenBank/DDBJ whole genome shotgun (WGS) entry which is preliminary data.</text>
</comment>
<dbReference type="OrthoDB" id="6150444at2759"/>
<name>A0A8S3ZL68_9EUPU</name>
<dbReference type="EMBL" id="CAJHNH020003840">
    <property type="protein sequence ID" value="CAG5130099.1"/>
    <property type="molecule type" value="Genomic_DNA"/>
</dbReference>
<dbReference type="InterPro" id="IPR038881">
    <property type="entry name" value="Yae1-like"/>
</dbReference>
<feature type="region of interest" description="Disordered" evidence="1">
    <location>
        <begin position="1"/>
        <end position="22"/>
    </location>
</feature>
<evidence type="ECO:0000256" key="1">
    <source>
        <dbReference type="SAM" id="MobiDB-lite"/>
    </source>
</evidence>
<evidence type="ECO:0000313" key="3">
    <source>
        <dbReference type="Proteomes" id="UP000678393"/>
    </source>
</evidence>
<dbReference type="Proteomes" id="UP000678393">
    <property type="component" value="Unassembled WGS sequence"/>
</dbReference>
<dbReference type="AlphaFoldDB" id="A0A8S3ZL68"/>
<dbReference type="PANTHER" id="PTHR18829">
    <property type="entry name" value="PROTEIN YAE1 HOMOLOG"/>
    <property type="match status" value="1"/>
</dbReference>
<organism evidence="2 3">
    <name type="scientific">Candidula unifasciata</name>
    <dbReference type="NCBI Taxonomy" id="100452"/>
    <lineage>
        <taxon>Eukaryota</taxon>
        <taxon>Metazoa</taxon>
        <taxon>Spiralia</taxon>
        <taxon>Lophotrochozoa</taxon>
        <taxon>Mollusca</taxon>
        <taxon>Gastropoda</taxon>
        <taxon>Heterobranchia</taxon>
        <taxon>Euthyneura</taxon>
        <taxon>Panpulmonata</taxon>
        <taxon>Eupulmonata</taxon>
        <taxon>Stylommatophora</taxon>
        <taxon>Helicina</taxon>
        <taxon>Helicoidea</taxon>
        <taxon>Geomitridae</taxon>
        <taxon>Candidula</taxon>
    </lineage>
</organism>
<accession>A0A8S3ZL68</accession>
<dbReference type="PANTHER" id="PTHR18829:SF0">
    <property type="entry name" value="PROTEIN YAE1 HOMOLOG"/>
    <property type="match status" value="1"/>
</dbReference>
<proteinExistence type="predicted"/>
<sequence length="228" mass="24459">MSHTKMDQSTLIGADMDSEEEDMGRDWLKINSNVKNDGFRTGMDASQEQTLQFGFNAGYREALQMSLAGGRLQGAICAHLSYPAGNLSELRAGSVGQPKAPSSLVSHQLQKLLSSNTELLSSIPSLLMQLSPTESGWQQPASQVHHTIGGNCSNLSIVNTGASVKTVDVSSAPRESRECSLVDHITGSNESPGSDTPALSCHHVCSSKSHFWSQLQHFRAEGQTFGVD</sequence>
<evidence type="ECO:0000313" key="2">
    <source>
        <dbReference type="EMBL" id="CAG5130099.1"/>
    </source>
</evidence>
<reference evidence="2" key="1">
    <citation type="submission" date="2021-04" db="EMBL/GenBank/DDBJ databases">
        <authorList>
            <consortium name="Molecular Ecology Group"/>
        </authorList>
    </citation>
    <scope>NUCLEOTIDE SEQUENCE</scope>
</reference>
<keyword evidence="3" id="KW-1185">Reference proteome</keyword>
<gene>
    <name evidence="2" type="ORF">CUNI_LOCUS15657</name>
</gene>
<protein>
    <submittedName>
        <fullName evidence="2">Uncharacterized protein</fullName>
    </submittedName>
</protein>